<gene>
    <name evidence="1" type="ORF">DD237_008209</name>
</gene>
<accession>A0A425C3G8</accession>
<protein>
    <submittedName>
        <fullName evidence="1">Uncharacterized protein</fullName>
    </submittedName>
</protein>
<dbReference type="VEuPathDB" id="FungiDB:DD237_008209"/>
<dbReference type="Proteomes" id="UP000286097">
    <property type="component" value="Unassembled WGS sequence"/>
</dbReference>
<sequence length="87" mass="9469">MSAARLNQVVKEFTSLAPWGAPGALLVGWMAWPALSPAFKEETLGITSTSSLVSGSSKKEFFRASGKYKYVKNEIGEAPTLEEEEEE</sequence>
<reference evidence="1 2" key="1">
    <citation type="submission" date="2018-06" db="EMBL/GenBank/DDBJ databases">
        <title>Comparative genomics of downy mildews reveals potential adaptations to biotrophy.</title>
        <authorList>
            <person name="Fletcher K."/>
            <person name="Klosterman S.J."/>
            <person name="Derevnina L."/>
            <person name="Martin F."/>
            <person name="Koike S."/>
            <person name="Reyes Chin-Wo S."/>
            <person name="Mou B."/>
            <person name="Michelmore R."/>
        </authorList>
    </citation>
    <scope>NUCLEOTIDE SEQUENCE [LARGE SCALE GENOMIC DNA]</scope>
    <source>
        <strain evidence="1 2">R13</strain>
    </source>
</reference>
<proteinExistence type="predicted"/>
<dbReference type="AlphaFoldDB" id="A0A425C3G8"/>
<evidence type="ECO:0000313" key="2">
    <source>
        <dbReference type="Proteomes" id="UP000286097"/>
    </source>
</evidence>
<dbReference type="EMBL" id="QKXF01000414">
    <property type="protein sequence ID" value="RQM11573.1"/>
    <property type="molecule type" value="Genomic_DNA"/>
</dbReference>
<dbReference type="OrthoDB" id="61942at2759"/>
<comment type="caution">
    <text evidence="1">The sequence shown here is derived from an EMBL/GenBank/DDBJ whole genome shotgun (WGS) entry which is preliminary data.</text>
</comment>
<name>A0A425C3G8_9STRA</name>
<organism evidence="1 2">
    <name type="scientific">Peronospora effusa</name>
    <dbReference type="NCBI Taxonomy" id="542832"/>
    <lineage>
        <taxon>Eukaryota</taxon>
        <taxon>Sar</taxon>
        <taxon>Stramenopiles</taxon>
        <taxon>Oomycota</taxon>
        <taxon>Peronosporomycetes</taxon>
        <taxon>Peronosporales</taxon>
        <taxon>Peronosporaceae</taxon>
        <taxon>Peronospora</taxon>
    </lineage>
</organism>
<evidence type="ECO:0000313" key="1">
    <source>
        <dbReference type="EMBL" id="RQM11573.1"/>
    </source>
</evidence>